<accession>A0A4Z0HBH7</accession>
<dbReference type="SUPFAM" id="SSF51735">
    <property type="entry name" value="NAD(P)-binding Rossmann-fold domains"/>
    <property type="match status" value="1"/>
</dbReference>
<keyword evidence="7" id="KW-1185">Reference proteome</keyword>
<evidence type="ECO:0000313" key="6">
    <source>
        <dbReference type="EMBL" id="TGB12641.1"/>
    </source>
</evidence>
<name>A0A4Z0HBH7_9ACTN</name>
<dbReference type="InterPro" id="IPR036291">
    <property type="entry name" value="NAD(P)-bd_dom_sf"/>
</dbReference>
<sequence length="564" mass="57292">MDAREMPTADGVAVVGVARRTRQPGGTSGLELFGSLVGAAPAERWLPLLEAAWAAVEDAGLAPGRLGEETGLSAAEADAAFLEGPAGALGTTGLRWAGPNPAAAAERSLRSGECRTAVVVAAGREPDSTAAAVVLTAGGHEGFGYRVELSAEGPGNVVELVDAALREGRAGFAPSADPVWPPEGARALEADGLYDSLAENGFGYGPAFQGLRRAWRRGEETFAEVELAEERRVEAGAFGLHPALLDGCLHAIHLGGLAEEIRTGLPFTFRGVRSYAVGADVVRVRLTPVGPDAVALELADAEGAPVAAVEAVVLRPVDVERLDSRQAAPHTSLFHLDWTAVPQAGTAIGGQRYAVVEGGRDPELGAALATSGLHVEHCPDLEATARAVTTAGAPNVALAPLGHHGTDPVADARAAAHDALRLVQTWLATREFADAQLVIVTGRAVAASPEEDVPGLAYSTVWGLVRSAQSEHPGRFVLVDTDGTPASFAALAAAGLRPAAGGGGGGGARPGPGGGAGTGPVTGRACPRGSRTRSAGPGRAGVGRLRRPAPRSRSRCPVPSAPGR</sequence>
<feature type="region of interest" description="Disordered" evidence="4">
    <location>
        <begin position="500"/>
        <end position="564"/>
    </location>
</feature>
<comment type="caution">
    <text evidence="3">Lacks conserved residue(s) required for the propagation of feature annotation.</text>
</comment>
<evidence type="ECO:0000259" key="5">
    <source>
        <dbReference type="PROSITE" id="PS52019"/>
    </source>
</evidence>
<proteinExistence type="predicted"/>
<dbReference type="InterPro" id="IPR049551">
    <property type="entry name" value="PKS_DH_C"/>
</dbReference>
<evidence type="ECO:0000256" key="3">
    <source>
        <dbReference type="PROSITE-ProRule" id="PRU01363"/>
    </source>
</evidence>
<dbReference type="InterPro" id="IPR055123">
    <property type="entry name" value="SpnB-like_Rossmann"/>
</dbReference>
<evidence type="ECO:0000256" key="4">
    <source>
        <dbReference type="SAM" id="MobiDB-lite"/>
    </source>
</evidence>
<reference evidence="6 7" key="1">
    <citation type="submission" date="2019-03" db="EMBL/GenBank/DDBJ databases">
        <authorList>
            <person name="Gonzalez-Pimentel J.L."/>
        </authorList>
    </citation>
    <scope>NUCLEOTIDE SEQUENCE [LARGE SCALE GENOMIC DNA]</scope>
    <source>
        <strain evidence="6 7">JCM 31289</strain>
    </source>
</reference>
<dbReference type="InterPro" id="IPR049900">
    <property type="entry name" value="PKS_mFAS_DH"/>
</dbReference>
<evidence type="ECO:0000313" key="7">
    <source>
        <dbReference type="Proteomes" id="UP000297948"/>
    </source>
</evidence>
<dbReference type="GO" id="GO:0006633">
    <property type="term" value="P:fatty acid biosynthetic process"/>
    <property type="evidence" value="ECO:0007669"/>
    <property type="project" value="TreeGrafter"/>
</dbReference>
<feature type="region of interest" description="N-terminal hotdog fold" evidence="3">
    <location>
        <begin position="30"/>
        <end position="172"/>
    </location>
</feature>
<dbReference type="EMBL" id="SRID01000075">
    <property type="protein sequence ID" value="TGB12641.1"/>
    <property type="molecule type" value="Genomic_DNA"/>
</dbReference>
<dbReference type="SMART" id="SM00826">
    <property type="entry name" value="PKS_DH"/>
    <property type="match status" value="1"/>
</dbReference>
<dbReference type="PANTHER" id="PTHR43775:SF51">
    <property type="entry name" value="INACTIVE PHENOLPHTHIOCEROL SYNTHESIS POLYKETIDE SYNTHASE TYPE I PKS1-RELATED"/>
    <property type="match status" value="1"/>
</dbReference>
<feature type="compositionally biased region" description="Low complexity" evidence="4">
    <location>
        <begin position="555"/>
        <end position="564"/>
    </location>
</feature>
<dbReference type="InterPro" id="IPR020807">
    <property type="entry name" value="PKS_DH"/>
</dbReference>
<keyword evidence="2" id="KW-0511">Multifunctional enzyme</keyword>
<dbReference type="InterPro" id="IPR042104">
    <property type="entry name" value="PKS_dehydratase_sf"/>
</dbReference>
<dbReference type="Gene3D" id="3.10.129.110">
    <property type="entry name" value="Polyketide synthase dehydratase"/>
    <property type="match status" value="1"/>
</dbReference>
<comment type="caution">
    <text evidence="6">The sequence shown here is derived from an EMBL/GenBank/DDBJ whole genome shotgun (WGS) entry which is preliminary data.</text>
</comment>
<dbReference type="InterPro" id="IPR050091">
    <property type="entry name" value="PKS_NRPS_Biosynth_Enz"/>
</dbReference>
<gene>
    <name evidence="6" type="ORF">E4099_11060</name>
</gene>
<dbReference type="AlphaFoldDB" id="A0A4Z0HBH7"/>
<dbReference type="Pfam" id="PF22953">
    <property type="entry name" value="SpnB_Rossmann"/>
    <property type="match status" value="1"/>
</dbReference>
<dbReference type="OrthoDB" id="4332685at2"/>
<dbReference type="Proteomes" id="UP000297948">
    <property type="component" value="Unassembled WGS sequence"/>
</dbReference>
<dbReference type="PANTHER" id="PTHR43775">
    <property type="entry name" value="FATTY ACID SYNTHASE"/>
    <property type="match status" value="1"/>
</dbReference>
<organism evidence="6 7">
    <name type="scientific">Streptomyces palmae</name>
    <dbReference type="NCBI Taxonomy" id="1701085"/>
    <lineage>
        <taxon>Bacteria</taxon>
        <taxon>Bacillati</taxon>
        <taxon>Actinomycetota</taxon>
        <taxon>Actinomycetes</taxon>
        <taxon>Kitasatosporales</taxon>
        <taxon>Streptomycetaceae</taxon>
        <taxon>Streptomyces</taxon>
    </lineage>
</organism>
<feature type="domain" description="PKS/mFAS DH" evidence="5">
    <location>
        <begin position="30"/>
        <end position="323"/>
    </location>
</feature>
<evidence type="ECO:0000256" key="2">
    <source>
        <dbReference type="ARBA" id="ARBA00023268"/>
    </source>
</evidence>
<feature type="region of interest" description="C-terminal hotdog fold" evidence="3">
    <location>
        <begin position="185"/>
        <end position="323"/>
    </location>
</feature>
<dbReference type="GO" id="GO:0004312">
    <property type="term" value="F:fatty acid synthase activity"/>
    <property type="evidence" value="ECO:0007669"/>
    <property type="project" value="TreeGrafter"/>
</dbReference>
<feature type="compositionally biased region" description="Gly residues" evidence="4">
    <location>
        <begin position="500"/>
        <end position="520"/>
    </location>
</feature>
<dbReference type="Gene3D" id="3.40.50.11460">
    <property type="match status" value="1"/>
</dbReference>
<keyword evidence="1" id="KW-0808">Transferase</keyword>
<feature type="compositionally biased region" description="Basic residues" evidence="4">
    <location>
        <begin position="544"/>
        <end position="554"/>
    </location>
</feature>
<dbReference type="PROSITE" id="PS52019">
    <property type="entry name" value="PKS_MFAS_DH"/>
    <property type="match status" value="1"/>
</dbReference>
<dbReference type="Pfam" id="PF14765">
    <property type="entry name" value="PS-DH"/>
    <property type="match status" value="1"/>
</dbReference>
<protein>
    <recommendedName>
        <fullName evidence="5">PKS/mFAS DH domain-containing protein</fullName>
    </recommendedName>
</protein>
<evidence type="ECO:0000256" key="1">
    <source>
        <dbReference type="ARBA" id="ARBA00022679"/>
    </source>
</evidence>